<accession>A0ABT0SVF7</accession>
<dbReference type="InterPro" id="IPR006530">
    <property type="entry name" value="YD"/>
</dbReference>
<dbReference type="RefSeq" id="WP_250084578.1">
    <property type="nucleotide sequence ID" value="NZ_JAMJPJ010000117.1"/>
</dbReference>
<dbReference type="NCBIfam" id="TIGR01643">
    <property type="entry name" value="YD_repeat_2x"/>
    <property type="match status" value="2"/>
</dbReference>
<evidence type="ECO:0000313" key="1">
    <source>
        <dbReference type="EMBL" id="MCL7931808.1"/>
    </source>
</evidence>
<proteinExistence type="predicted"/>
<comment type="caution">
    <text evidence="1">The sequence shown here is derived from an EMBL/GenBank/DDBJ whole genome shotgun (WGS) entry which is preliminary data.</text>
</comment>
<protein>
    <submittedName>
        <fullName evidence="1">RHS repeat protein</fullName>
    </submittedName>
</protein>
<name>A0ABT0SVF7_9GAMM</name>
<sequence>GGATHQRAYNALGQITAQIDCSQQRTTYSYDRHGYLASVTNALNEITRTQHDEMGRRIATQLPDGLYWHHHVDSLGRLVELE</sequence>
<feature type="non-terminal residue" evidence="1">
    <location>
        <position position="1"/>
    </location>
</feature>
<evidence type="ECO:0000313" key="2">
    <source>
        <dbReference type="Proteomes" id="UP001165308"/>
    </source>
</evidence>
<dbReference type="InterPro" id="IPR031325">
    <property type="entry name" value="RHS_repeat"/>
</dbReference>
<gene>
    <name evidence="1" type="ORF">M8006_17855</name>
</gene>
<organism evidence="1 2">
    <name type="scientific">Halomonas llamarensis</name>
    <dbReference type="NCBI Taxonomy" id="2945104"/>
    <lineage>
        <taxon>Bacteria</taxon>
        <taxon>Pseudomonadati</taxon>
        <taxon>Pseudomonadota</taxon>
        <taxon>Gammaproteobacteria</taxon>
        <taxon>Oceanospirillales</taxon>
        <taxon>Halomonadaceae</taxon>
        <taxon>Halomonas</taxon>
    </lineage>
</organism>
<dbReference type="Gene3D" id="2.180.10.10">
    <property type="entry name" value="RHS repeat-associated core"/>
    <property type="match status" value="1"/>
</dbReference>
<reference evidence="1" key="1">
    <citation type="submission" date="2022-05" db="EMBL/GenBank/DDBJ databases">
        <title>Halomonas geminus sp. nov. and Halomonas llamarensis sp. nov. isolated from high-altitude salars of the Atacama Desert.</title>
        <authorList>
            <person name="Hintersatz C."/>
            <person name="Rojas L.A."/>
            <person name="Wei T.-S."/>
            <person name="Kutschke S."/>
            <person name="Lehmann F."/>
            <person name="Jain R."/>
            <person name="Pollmann K."/>
        </authorList>
    </citation>
    <scope>NUCLEOTIDE SEQUENCE</scope>
    <source>
        <strain evidence="1">ATCHA</strain>
    </source>
</reference>
<keyword evidence="2" id="KW-1185">Reference proteome</keyword>
<dbReference type="Proteomes" id="UP001165308">
    <property type="component" value="Unassembled WGS sequence"/>
</dbReference>
<dbReference type="EMBL" id="JAMJPJ010000117">
    <property type="protein sequence ID" value="MCL7931808.1"/>
    <property type="molecule type" value="Genomic_DNA"/>
</dbReference>
<dbReference type="Pfam" id="PF05593">
    <property type="entry name" value="RHS_repeat"/>
    <property type="match status" value="1"/>
</dbReference>